<dbReference type="Pfam" id="PF01165">
    <property type="entry name" value="Ribosomal_S21"/>
    <property type="match status" value="1"/>
</dbReference>
<gene>
    <name evidence="5" type="primary">rpsU</name>
    <name evidence="8" type="ORF">SAMN05216244_4201</name>
</gene>
<sequence>MSQKPVVCFGGRENSMSNTTRVRKNESLEDALRRFKRSVSKSGTLSEYRKREFYEKPSVRRKKKSEAARKRK</sequence>
<dbReference type="PRINTS" id="PR00976">
    <property type="entry name" value="RIBOSOMALS21"/>
</dbReference>
<dbReference type="Gene3D" id="1.20.5.1150">
    <property type="entry name" value="Ribosomal protein S8"/>
    <property type="match status" value="1"/>
</dbReference>
<evidence type="ECO:0000256" key="7">
    <source>
        <dbReference type="SAM" id="MobiDB-lite"/>
    </source>
</evidence>
<dbReference type="PROSITE" id="PS01181">
    <property type="entry name" value="RIBOSOMAL_S21"/>
    <property type="match status" value="1"/>
</dbReference>
<dbReference type="AlphaFoldDB" id="A0A1G9YJQ4"/>
<comment type="similarity">
    <text evidence="1 5 6">Belongs to the bacterial ribosomal protein bS21 family.</text>
</comment>
<dbReference type="GO" id="GO:0005840">
    <property type="term" value="C:ribosome"/>
    <property type="evidence" value="ECO:0007669"/>
    <property type="project" value="UniProtKB-KW"/>
</dbReference>
<dbReference type="STRING" id="482461.SAMN05216244_4201"/>
<dbReference type="PANTHER" id="PTHR21109">
    <property type="entry name" value="MITOCHONDRIAL 28S RIBOSOMAL PROTEIN S21"/>
    <property type="match status" value="1"/>
</dbReference>
<evidence type="ECO:0000256" key="6">
    <source>
        <dbReference type="RuleBase" id="RU000667"/>
    </source>
</evidence>
<keyword evidence="9" id="KW-1185">Reference proteome</keyword>
<evidence type="ECO:0000313" key="8">
    <source>
        <dbReference type="EMBL" id="SDN09192.1"/>
    </source>
</evidence>
<evidence type="ECO:0000256" key="4">
    <source>
        <dbReference type="ARBA" id="ARBA00035135"/>
    </source>
</evidence>
<dbReference type="InterPro" id="IPR038380">
    <property type="entry name" value="Ribosomal_bS21_sf"/>
</dbReference>
<dbReference type="NCBIfam" id="TIGR00030">
    <property type="entry name" value="S21p"/>
    <property type="match status" value="1"/>
</dbReference>
<dbReference type="EMBL" id="FNHF01000009">
    <property type="protein sequence ID" value="SDN09192.1"/>
    <property type="molecule type" value="Genomic_DNA"/>
</dbReference>
<dbReference type="GO" id="GO:0003735">
    <property type="term" value="F:structural constituent of ribosome"/>
    <property type="evidence" value="ECO:0007669"/>
    <property type="project" value="InterPro"/>
</dbReference>
<keyword evidence="2 5" id="KW-0689">Ribosomal protein</keyword>
<evidence type="ECO:0000256" key="1">
    <source>
        <dbReference type="ARBA" id="ARBA00006640"/>
    </source>
</evidence>
<dbReference type="InterPro" id="IPR018278">
    <property type="entry name" value="Ribosomal_bS21_CS"/>
</dbReference>
<proteinExistence type="inferred from homology"/>
<feature type="region of interest" description="Disordered" evidence="7">
    <location>
        <begin position="1"/>
        <end position="25"/>
    </location>
</feature>
<evidence type="ECO:0000313" key="9">
    <source>
        <dbReference type="Proteomes" id="UP000182347"/>
    </source>
</evidence>
<dbReference type="GO" id="GO:1990904">
    <property type="term" value="C:ribonucleoprotein complex"/>
    <property type="evidence" value="ECO:0007669"/>
    <property type="project" value="UniProtKB-KW"/>
</dbReference>
<protein>
    <recommendedName>
        <fullName evidence="4 5">Small ribosomal subunit protein bS21</fullName>
    </recommendedName>
</protein>
<evidence type="ECO:0000256" key="3">
    <source>
        <dbReference type="ARBA" id="ARBA00023274"/>
    </source>
</evidence>
<dbReference type="Proteomes" id="UP000182347">
    <property type="component" value="Unassembled WGS sequence"/>
</dbReference>
<evidence type="ECO:0000256" key="5">
    <source>
        <dbReference type="HAMAP-Rule" id="MF_00358"/>
    </source>
</evidence>
<reference evidence="9" key="1">
    <citation type="submission" date="2016-10" db="EMBL/GenBank/DDBJ databases">
        <authorList>
            <person name="Varghese N."/>
            <person name="Submissions S."/>
        </authorList>
    </citation>
    <scope>NUCLEOTIDE SEQUENCE [LARGE SCALE GENOMIC DNA]</scope>
    <source>
        <strain evidence="9">CGMCC 1.6199</strain>
    </source>
</reference>
<organism evidence="8 9">
    <name type="scientific">Sediminibacillus halophilus</name>
    <dbReference type="NCBI Taxonomy" id="482461"/>
    <lineage>
        <taxon>Bacteria</taxon>
        <taxon>Bacillati</taxon>
        <taxon>Bacillota</taxon>
        <taxon>Bacilli</taxon>
        <taxon>Bacillales</taxon>
        <taxon>Bacillaceae</taxon>
        <taxon>Sediminibacillus</taxon>
    </lineage>
</organism>
<evidence type="ECO:0000256" key="2">
    <source>
        <dbReference type="ARBA" id="ARBA00022980"/>
    </source>
</evidence>
<accession>A0A1G9YJQ4</accession>
<name>A0A1G9YJQ4_9BACI</name>
<dbReference type="HAMAP" id="MF_00358">
    <property type="entry name" value="Ribosomal_bS21"/>
    <property type="match status" value="1"/>
</dbReference>
<keyword evidence="3 5" id="KW-0687">Ribonucleoprotein</keyword>
<dbReference type="InterPro" id="IPR001911">
    <property type="entry name" value="Ribosomal_bS21"/>
</dbReference>
<dbReference type="GO" id="GO:0006412">
    <property type="term" value="P:translation"/>
    <property type="evidence" value="ECO:0007669"/>
    <property type="project" value="UniProtKB-UniRule"/>
</dbReference>
<dbReference type="PANTHER" id="PTHR21109:SF22">
    <property type="entry name" value="SMALL RIBOSOMAL SUBUNIT PROTEIN BS21"/>
    <property type="match status" value="1"/>
</dbReference>